<evidence type="ECO:0000313" key="7">
    <source>
        <dbReference type="EMBL" id="MBW9054493.1"/>
    </source>
</evidence>
<dbReference type="InterPro" id="IPR027417">
    <property type="entry name" value="P-loop_NTPase"/>
</dbReference>
<dbReference type="InterPro" id="IPR013563">
    <property type="entry name" value="Oligopep_ABC_C"/>
</dbReference>
<dbReference type="CDD" id="cd03257">
    <property type="entry name" value="ABC_NikE_OppD_transporters"/>
    <property type="match status" value="2"/>
</dbReference>
<evidence type="ECO:0000256" key="1">
    <source>
        <dbReference type="ARBA" id="ARBA00004417"/>
    </source>
</evidence>
<sequence>MEGRNRRSDCGMPGREVLKIDNLSVAFKTGEGLRTAVNGVSLALTSGEILGLVGESGSGKTILSLAAMGLLPRNAVVTSGRVDFAGENLLTARPDVLRKLRGKRISMIFQDPMASLDPVFSCGSQIVEAILLHERMTRRQAGERARDLLARVGIADPARCMRSYPHELSGGQCQRVMIAMAVACKPDVIIADEPTTALDVTVQKQVLGLLRSLNQEMGAAILLITHDLGVIYEVADRVAVIYRGDLMEEAATGDLFATPRSPYTEALIASMPSVSAPKTRLPVIGRDGSGAIASIVEARPARRLRPVAEPESTTLLNIRNLTKTFWTRQSALSAPQPFRAVDDVSLTIRARSTLGLVGESGCGKSTLSRLVMRLMQPDSGSIEFEGRDLVSLDHDRLRAARRDFALVFQNPYGSLNPRQTVVDLVAAPIDIHEKGRDREATVARLLDAVGLPRDAMRRYPHEFSGGQRQRIVVARALALKPKLLICDEAVSALDVSVQAQVLNLLQDLQDEFDLTYLFISHDMSVVRHVSDTIAVMQKGRIVETGPAADVFDNPQAEYTRTLLSAVPKIGTAQPTALEVR</sequence>
<organism evidence="7 8">
    <name type="scientific">Rhizobium mesosinicum</name>
    <dbReference type="NCBI Taxonomy" id="335017"/>
    <lineage>
        <taxon>Bacteria</taxon>
        <taxon>Pseudomonadati</taxon>
        <taxon>Pseudomonadota</taxon>
        <taxon>Alphaproteobacteria</taxon>
        <taxon>Hyphomicrobiales</taxon>
        <taxon>Rhizobiaceae</taxon>
        <taxon>Rhizobium/Agrobacterium group</taxon>
        <taxon>Rhizobium</taxon>
    </lineage>
</organism>
<proteinExistence type="inferred from homology"/>
<feature type="domain" description="ABC transporter" evidence="6">
    <location>
        <begin position="18"/>
        <end position="268"/>
    </location>
</feature>
<dbReference type="NCBIfam" id="NF007739">
    <property type="entry name" value="PRK10419.1"/>
    <property type="match status" value="2"/>
</dbReference>
<evidence type="ECO:0000256" key="3">
    <source>
        <dbReference type="ARBA" id="ARBA00022448"/>
    </source>
</evidence>
<reference evidence="7 8" key="1">
    <citation type="journal article" date="2021" name="MBio">
        <title>Poor Competitiveness of Bradyrhizobium in Pigeon Pea Root Colonization in Indian Soils.</title>
        <authorList>
            <person name="Chalasani D."/>
            <person name="Basu A."/>
            <person name="Pullabhotla S.V.S.R.N."/>
            <person name="Jorrin B."/>
            <person name="Neal A.L."/>
            <person name="Poole P.S."/>
            <person name="Podile A.R."/>
            <person name="Tkacz A."/>
        </authorList>
    </citation>
    <scope>NUCLEOTIDE SEQUENCE [LARGE SCALE GENOMIC DNA]</scope>
    <source>
        <strain evidence="7 8">HU56</strain>
    </source>
</reference>
<protein>
    <submittedName>
        <fullName evidence="7">ABC transporter ATP-binding protein</fullName>
    </submittedName>
</protein>
<dbReference type="PANTHER" id="PTHR43776:SF7">
    <property type="entry name" value="D,D-DIPEPTIDE TRANSPORT ATP-BINDING PROTEIN DDPF-RELATED"/>
    <property type="match status" value="1"/>
</dbReference>
<dbReference type="InterPro" id="IPR017871">
    <property type="entry name" value="ABC_transporter-like_CS"/>
</dbReference>
<feature type="domain" description="ABC transporter" evidence="6">
    <location>
        <begin position="316"/>
        <end position="563"/>
    </location>
</feature>
<keyword evidence="8" id="KW-1185">Reference proteome</keyword>
<comment type="caution">
    <text evidence="7">The sequence shown here is derived from an EMBL/GenBank/DDBJ whole genome shotgun (WGS) entry which is preliminary data.</text>
</comment>
<dbReference type="NCBIfam" id="NF008453">
    <property type="entry name" value="PRK11308.1"/>
    <property type="match status" value="2"/>
</dbReference>
<dbReference type="InterPro" id="IPR003439">
    <property type="entry name" value="ABC_transporter-like_ATP-bd"/>
</dbReference>
<dbReference type="PROSITE" id="PS50893">
    <property type="entry name" value="ABC_TRANSPORTER_2"/>
    <property type="match status" value="2"/>
</dbReference>
<evidence type="ECO:0000259" key="6">
    <source>
        <dbReference type="PROSITE" id="PS50893"/>
    </source>
</evidence>
<dbReference type="SUPFAM" id="SSF52540">
    <property type="entry name" value="P-loop containing nucleoside triphosphate hydrolases"/>
    <property type="match status" value="2"/>
</dbReference>
<dbReference type="GO" id="GO:0005524">
    <property type="term" value="F:ATP binding"/>
    <property type="evidence" value="ECO:0007669"/>
    <property type="project" value="UniProtKB-KW"/>
</dbReference>
<dbReference type="SMART" id="SM00382">
    <property type="entry name" value="AAA"/>
    <property type="match status" value="2"/>
</dbReference>
<dbReference type="EMBL" id="JAEUAK010000007">
    <property type="protein sequence ID" value="MBW9054493.1"/>
    <property type="molecule type" value="Genomic_DNA"/>
</dbReference>
<keyword evidence="4" id="KW-0547">Nucleotide-binding</keyword>
<dbReference type="PANTHER" id="PTHR43776">
    <property type="entry name" value="TRANSPORT ATP-BINDING PROTEIN"/>
    <property type="match status" value="1"/>
</dbReference>
<evidence type="ECO:0000313" key="8">
    <source>
        <dbReference type="Proteomes" id="UP000717752"/>
    </source>
</evidence>
<comment type="similarity">
    <text evidence="2">Belongs to the ABC transporter superfamily.</text>
</comment>
<keyword evidence="5 7" id="KW-0067">ATP-binding</keyword>
<keyword evidence="3" id="KW-0813">Transport</keyword>
<accession>A0ABS7GYX3</accession>
<evidence type="ECO:0000256" key="5">
    <source>
        <dbReference type="ARBA" id="ARBA00022840"/>
    </source>
</evidence>
<dbReference type="Pfam" id="PF00005">
    <property type="entry name" value="ABC_tran"/>
    <property type="match status" value="2"/>
</dbReference>
<dbReference type="Gene3D" id="3.40.50.300">
    <property type="entry name" value="P-loop containing nucleotide triphosphate hydrolases"/>
    <property type="match status" value="2"/>
</dbReference>
<name>A0ABS7GYX3_9HYPH</name>
<gene>
    <name evidence="7" type="ORF">JNB85_18980</name>
</gene>
<dbReference type="Proteomes" id="UP000717752">
    <property type="component" value="Unassembled WGS sequence"/>
</dbReference>
<dbReference type="InterPro" id="IPR050319">
    <property type="entry name" value="ABC_transp_ATP-bind"/>
</dbReference>
<dbReference type="PROSITE" id="PS00211">
    <property type="entry name" value="ABC_TRANSPORTER_1"/>
    <property type="match status" value="2"/>
</dbReference>
<dbReference type="Pfam" id="PF08352">
    <property type="entry name" value="oligo_HPY"/>
    <property type="match status" value="2"/>
</dbReference>
<evidence type="ECO:0000256" key="4">
    <source>
        <dbReference type="ARBA" id="ARBA00022741"/>
    </source>
</evidence>
<evidence type="ECO:0000256" key="2">
    <source>
        <dbReference type="ARBA" id="ARBA00005417"/>
    </source>
</evidence>
<comment type="subcellular location">
    <subcellularLocation>
        <location evidence="1">Cell inner membrane</location>
        <topology evidence="1">Peripheral membrane protein</topology>
    </subcellularLocation>
</comment>
<dbReference type="InterPro" id="IPR003593">
    <property type="entry name" value="AAA+_ATPase"/>
</dbReference>